<gene>
    <name evidence="3" type="ORF">S01H4_37220</name>
</gene>
<dbReference type="EMBL" id="BART01019974">
    <property type="protein sequence ID" value="GAG98527.1"/>
    <property type="molecule type" value="Genomic_DNA"/>
</dbReference>
<dbReference type="Pfam" id="PF20042">
    <property type="entry name" value="DUF6444"/>
    <property type="match status" value="1"/>
</dbReference>
<evidence type="ECO:0000313" key="3">
    <source>
        <dbReference type="EMBL" id="GAG98527.1"/>
    </source>
</evidence>
<dbReference type="PANTHER" id="PTHR33678">
    <property type="entry name" value="BLL1576 PROTEIN"/>
    <property type="match status" value="1"/>
</dbReference>
<feature type="compositionally biased region" description="Low complexity" evidence="1">
    <location>
        <begin position="41"/>
        <end position="52"/>
    </location>
</feature>
<reference evidence="3" key="1">
    <citation type="journal article" date="2014" name="Front. Microbiol.">
        <title>High frequency of phylogenetically diverse reductive dehalogenase-homologous genes in deep subseafloor sedimentary metagenomes.</title>
        <authorList>
            <person name="Kawai M."/>
            <person name="Futagami T."/>
            <person name="Toyoda A."/>
            <person name="Takaki Y."/>
            <person name="Nishi S."/>
            <person name="Hori S."/>
            <person name="Arai W."/>
            <person name="Tsubouchi T."/>
            <person name="Morono Y."/>
            <person name="Uchiyama I."/>
            <person name="Ito T."/>
            <person name="Fujiyama A."/>
            <person name="Inagaki F."/>
            <person name="Takami H."/>
        </authorList>
    </citation>
    <scope>NUCLEOTIDE SEQUENCE</scope>
    <source>
        <strain evidence="3">Expedition CK06-06</strain>
    </source>
</reference>
<evidence type="ECO:0000259" key="2">
    <source>
        <dbReference type="Pfam" id="PF20042"/>
    </source>
</evidence>
<name>X1D0A5_9ZZZZ</name>
<feature type="non-terminal residue" evidence="3">
    <location>
        <position position="175"/>
    </location>
</feature>
<protein>
    <recommendedName>
        <fullName evidence="2">DUF6444 domain-containing protein</fullName>
    </recommendedName>
</protein>
<sequence length="175" mass="19505">MFTREQLTPLDKNILVDLILAHQEQVLSLSKRVSELEQRLNKNNSNSSKPPSSDGPAKPKPKSLRKRSKKKTGGQKGHKGHNLKQSKKPDHVVPPSVTSCSCCADLTHEPVAGYIKRQVFELPQPKLEVTEYRGEIKLCPKCGLSNSASFPENVNSPAQYGPRFRGLLAYLHNQQ</sequence>
<comment type="caution">
    <text evidence="3">The sequence shown here is derived from an EMBL/GenBank/DDBJ whole genome shotgun (WGS) entry which is preliminary data.</text>
</comment>
<organism evidence="3">
    <name type="scientific">marine sediment metagenome</name>
    <dbReference type="NCBI Taxonomy" id="412755"/>
    <lineage>
        <taxon>unclassified sequences</taxon>
        <taxon>metagenomes</taxon>
        <taxon>ecological metagenomes</taxon>
    </lineage>
</organism>
<dbReference type="InterPro" id="IPR045618">
    <property type="entry name" value="DUF6444"/>
</dbReference>
<feature type="region of interest" description="Disordered" evidence="1">
    <location>
        <begin position="37"/>
        <end position="95"/>
    </location>
</feature>
<dbReference type="AlphaFoldDB" id="X1D0A5"/>
<dbReference type="InterPro" id="IPR052344">
    <property type="entry name" value="Transposase-related"/>
</dbReference>
<accession>X1D0A5</accession>
<feature type="compositionally biased region" description="Basic residues" evidence="1">
    <location>
        <begin position="59"/>
        <end position="86"/>
    </location>
</feature>
<dbReference type="PANTHER" id="PTHR33678:SF1">
    <property type="entry name" value="BLL1576 PROTEIN"/>
    <property type="match status" value="1"/>
</dbReference>
<evidence type="ECO:0000256" key="1">
    <source>
        <dbReference type="SAM" id="MobiDB-lite"/>
    </source>
</evidence>
<feature type="domain" description="DUF6444" evidence="2">
    <location>
        <begin position="22"/>
        <end position="83"/>
    </location>
</feature>
<proteinExistence type="predicted"/>